<keyword evidence="1" id="KW-0472">Membrane</keyword>
<dbReference type="EMBL" id="JAGETR010000009">
    <property type="protein sequence ID" value="MBO2006571.1"/>
    <property type="molecule type" value="Genomic_DNA"/>
</dbReference>
<evidence type="ECO:0000313" key="2">
    <source>
        <dbReference type="EMBL" id="MBO2006571.1"/>
    </source>
</evidence>
<accession>A0A939NLG8</accession>
<feature type="transmembrane region" description="Helical" evidence="1">
    <location>
        <begin position="51"/>
        <end position="73"/>
    </location>
</feature>
<keyword evidence="1" id="KW-0812">Transmembrane</keyword>
<sequence>MMQEDGDLFIATCDDGFSSMSSDCVEILPKSSLSTTESMLSRRHFVIFKRVYIIAAALFTAYIVQFFLLSWLLGKNRKVRKCGSLS</sequence>
<keyword evidence="1" id="KW-1133">Transmembrane helix</keyword>
<evidence type="ECO:0000256" key="1">
    <source>
        <dbReference type="SAM" id="Phobius"/>
    </source>
</evidence>
<organism evidence="2">
    <name type="scientific">Serratia marcescens</name>
    <dbReference type="NCBI Taxonomy" id="615"/>
    <lineage>
        <taxon>Bacteria</taxon>
        <taxon>Pseudomonadati</taxon>
        <taxon>Pseudomonadota</taxon>
        <taxon>Gammaproteobacteria</taxon>
        <taxon>Enterobacterales</taxon>
        <taxon>Yersiniaceae</taxon>
        <taxon>Serratia</taxon>
    </lineage>
</organism>
<gene>
    <name evidence="2" type="ORF">J4732_01520</name>
</gene>
<protein>
    <submittedName>
        <fullName evidence="2">Uncharacterized protein</fullName>
    </submittedName>
</protein>
<name>A0A939NLG8_SERMA</name>
<reference evidence="2" key="1">
    <citation type="submission" date="2021-03" db="EMBL/GenBank/DDBJ databases">
        <title>Molecular epidemiology and mechanisms of colistin and carbapenem resistance in Enterobacteriaceae from clinical isolates, the environment and porcine samples in Pretoria, South Africa.</title>
        <authorList>
            <person name="Bogoshi D."/>
            <person name="Mbelle N.M."/>
            <person name="Naidoo V."/>
            <person name="Osei Sekyere J."/>
        </authorList>
    </citation>
    <scope>NUCLEOTIDE SEQUENCE</scope>
    <source>
        <strain evidence="2">C080</strain>
    </source>
</reference>
<comment type="caution">
    <text evidence="2">The sequence shown here is derived from an EMBL/GenBank/DDBJ whole genome shotgun (WGS) entry which is preliminary data.</text>
</comment>
<proteinExistence type="predicted"/>
<dbReference type="AlphaFoldDB" id="A0A939NLG8"/>